<proteinExistence type="predicted"/>
<evidence type="ECO:0000313" key="2">
    <source>
        <dbReference type="EMBL" id="CAB4275340.1"/>
    </source>
</evidence>
<organism evidence="2 3">
    <name type="scientific">Prunus armeniaca</name>
    <name type="common">Apricot</name>
    <name type="synonym">Armeniaca vulgaris</name>
    <dbReference type="NCBI Taxonomy" id="36596"/>
    <lineage>
        <taxon>Eukaryota</taxon>
        <taxon>Viridiplantae</taxon>
        <taxon>Streptophyta</taxon>
        <taxon>Embryophyta</taxon>
        <taxon>Tracheophyta</taxon>
        <taxon>Spermatophyta</taxon>
        <taxon>Magnoliopsida</taxon>
        <taxon>eudicotyledons</taxon>
        <taxon>Gunneridae</taxon>
        <taxon>Pentapetalae</taxon>
        <taxon>rosids</taxon>
        <taxon>fabids</taxon>
        <taxon>Rosales</taxon>
        <taxon>Rosaceae</taxon>
        <taxon>Amygdaloideae</taxon>
        <taxon>Amygdaleae</taxon>
        <taxon>Prunus</taxon>
    </lineage>
</organism>
<accession>A0A6J5UFU7</accession>
<reference evidence="2 3" key="1">
    <citation type="submission" date="2020-05" db="EMBL/GenBank/DDBJ databases">
        <authorList>
            <person name="Campoy J."/>
            <person name="Schneeberger K."/>
            <person name="Spophaly S."/>
        </authorList>
    </citation>
    <scope>NUCLEOTIDE SEQUENCE [LARGE SCALE GENOMIC DNA]</scope>
    <source>
        <strain evidence="2">PruArmRojPasFocal</strain>
    </source>
</reference>
<dbReference type="EMBL" id="CAEKDK010000003">
    <property type="protein sequence ID" value="CAB4275340.1"/>
    <property type="molecule type" value="Genomic_DNA"/>
</dbReference>
<name>A0A6J5UFU7_PRUAR</name>
<feature type="transmembrane region" description="Helical" evidence="1">
    <location>
        <begin position="32"/>
        <end position="60"/>
    </location>
</feature>
<evidence type="ECO:0000313" key="3">
    <source>
        <dbReference type="Proteomes" id="UP000507222"/>
    </source>
</evidence>
<protein>
    <submittedName>
        <fullName evidence="2">Uncharacterized protein</fullName>
    </submittedName>
</protein>
<keyword evidence="1" id="KW-0472">Membrane</keyword>
<keyword evidence="1" id="KW-0812">Transmembrane</keyword>
<evidence type="ECO:0000256" key="1">
    <source>
        <dbReference type="SAM" id="Phobius"/>
    </source>
</evidence>
<gene>
    <name evidence="2" type="ORF">CURHAP_LOCUS24170</name>
</gene>
<dbReference type="Proteomes" id="UP000507222">
    <property type="component" value="Unassembled WGS sequence"/>
</dbReference>
<sequence length="82" mass="9210">MLDASLDGADLNRFAPSKEIKYDKFGHHAGGVLLRTCIGSLIVVEFLQTLLVMAFGWLFVDGYSEMIVRDLSEELKVMKLVF</sequence>
<keyword evidence="1" id="KW-1133">Transmembrane helix</keyword>
<dbReference type="AlphaFoldDB" id="A0A6J5UFU7"/>